<protein>
    <submittedName>
        <fullName evidence="4">Uncharacterized protein</fullName>
    </submittedName>
</protein>
<feature type="chain" id="PRO_5046106374" evidence="3">
    <location>
        <begin position="25"/>
        <end position="365"/>
    </location>
</feature>
<evidence type="ECO:0000313" key="5">
    <source>
        <dbReference type="Proteomes" id="UP001447188"/>
    </source>
</evidence>
<feature type="compositionally biased region" description="Polar residues" evidence="1">
    <location>
        <begin position="170"/>
        <end position="180"/>
    </location>
</feature>
<evidence type="ECO:0000256" key="1">
    <source>
        <dbReference type="SAM" id="MobiDB-lite"/>
    </source>
</evidence>
<evidence type="ECO:0000256" key="2">
    <source>
        <dbReference type="SAM" id="Phobius"/>
    </source>
</evidence>
<proteinExistence type="predicted"/>
<keyword evidence="5" id="KW-1185">Reference proteome</keyword>
<dbReference type="Proteomes" id="UP001447188">
    <property type="component" value="Unassembled WGS sequence"/>
</dbReference>
<name>A0ABR3GUK4_9PEZI</name>
<keyword evidence="3" id="KW-0732">Signal</keyword>
<evidence type="ECO:0000313" key="4">
    <source>
        <dbReference type="EMBL" id="KAL0639579.1"/>
    </source>
</evidence>
<feature type="region of interest" description="Disordered" evidence="1">
    <location>
        <begin position="149"/>
        <end position="184"/>
    </location>
</feature>
<keyword evidence="2" id="KW-0472">Membrane</keyword>
<keyword evidence="2" id="KW-0812">Transmembrane</keyword>
<sequence length="365" mass="40081">MSRNLRLGYTVKSALFFLSASASAIPTGQSPTRKNKRQSGGASSSLQDSIEDAANLDKDIREGVSPSPNSDDEDNNKRRPSTSATARSTSATALPSTSVTASSSSTSATSRGGSSTTRNLGIAGGTVAGIVFLLLIGFLVYRWRTPKKNNQESWGNEKFPPAEKNHSYERQLNTPPSLSDKSSEIRGWSETTTIIKPPPLVLVLDGPKKIPDDKQTFFFENSSDRSSNLTLTTVYEDMRSPSQDSSISQTAPYPYRNPTVRKLYRSFQPPPIPESPEPMVSRFSWTNNSVSTSVESSPRFRTVTSWVDHQAGRLSVRAKLAEMQLGEEPSTPMEFGHHPGAPVRFLTQHQRLESADLDREIMHAK</sequence>
<comment type="caution">
    <text evidence="4">The sequence shown here is derived from an EMBL/GenBank/DDBJ whole genome shotgun (WGS) entry which is preliminary data.</text>
</comment>
<feature type="compositionally biased region" description="Basic and acidic residues" evidence="1">
    <location>
        <begin position="160"/>
        <end position="169"/>
    </location>
</feature>
<feature type="compositionally biased region" description="Polar residues" evidence="1">
    <location>
        <begin position="26"/>
        <end position="48"/>
    </location>
</feature>
<evidence type="ECO:0000256" key="3">
    <source>
        <dbReference type="SAM" id="SignalP"/>
    </source>
</evidence>
<organism evidence="4 5">
    <name type="scientific">Discina gigas</name>
    <dbReference type="NCBI Taxonomy" id="1032678"/>
    <lineage>
        <taxon>Eukaryota</taxon>
        <taxon>Fungi</taxon>
        <taxon>Dikarya</taxon>
        <taxon>Ascomycota</taxon>
        <taxon>Pezizomycotina</taxon>
        <taxon>Pezizomycetes</taxon>
        <taxon>Pezizales</taxon>
        <taxon>Discinaceae</taxon>
        <taxon>Discina</taxon>
    </lineage>
</organism>
<feature type="compositionally biased region" description="Low complexity" evidence="1">
    <location>
        <begin position="81"/>
        <end position="118"/>
    </location>
</feature>
<gene>
    <name evidence="4" type="ORF">Q9L58_001408</name>
</gene>
<feature type="transmembrane region" description="Helical" evidence="2">
    <location>
        <begin position="120"/>
        <end position="141"/>
    </location>
</feature>
<feature type="signal peptide" evidence="3">
    <location>
        <begin position="1"/>
        <end position="24"/>
    </location>
</feature>
<keyword evidence="2" id="KW-1133">Transmembrane helix</keyword>
<dbReference type="EMBL" id="JBBBZM010000010">
    <property type="protein sequence ID" value="KAL0639579.1"/>
    <property type="molecule type" value="Genomic_DNA"/>
</dbReference>
<feature type="region of interest" description="Disordered" evidence="1">
    <location>
        <begin position="25"/>
        <end position="120"/>
    </location>
</feature>
<reference evidence="4 5" key="1">
    <citation type="submission" date="2024-02" db="EMBL/GenBank/DDBJ databases">
        <title>Discinaceae phylogenomics.</title>
        <authorList>
            <person name="Dirks A.C."/>
            <person name="James T.Y."/>
        </authorList>
    </citation>
    <scope>NUCLEOTIDE SEQUENCE [LARGE SCALE GENOMIC DNA]</scope>
    <source>
        <strain evidence="4 5">ACD0624</strain>
    </source>
</reference>
<accession>A0ABR3GUK4</accession>